<dbReference type="Gene3D" id="3.80.10.10">
    <property type="entry name" value="Ribonuclease Inhibitor"/>
    <property type="match status" value="4"/>
</dbReference>
<dbReference type="FunFam" id="3.80.10.10:FF:000716">
    <property type="entry name" value="LRR receptor-like serine/threonine-protein kinase GSO1"/>
    <property type="match status" value="1"/>
</dbReference>
<dbReference type="Pfam" id="PF00560">
    <property type="entry name" value="LRR_1"/>
    <property type="match status" value="3"/>
</dbReference>
<keyword evidence="1" id="KW-0433">Leucine-rich repeat</keyword>
<dbReference type="SMART" id="SM00365">
    <property type="entry name" value="LRR_SD22"/>
    <property type="match status" value="4"/>
</dbReference>
<name>A0AAN8VKM8_9MAGN</name>
<dbReference type="AlphaFoldDB" id="A0AAN8VKM8"/>
<keyword evidence="3" id="KW-0677">Repeat</keyword>
<evidence type="ECO:0000313" key="7">
    <source>
        <dbReference type="EMBL" id="KAK6931162.1"/>
    </source>
</evidence>
<proteinExistence type="predicted"/>
<dbReference type="InterPro" id="IPR013210">
    <property type="entry name" value="LRR_N_plant-typ"/>
</dbReference>
<accession>A0AAN8VKM8</accession>
<organism evidence="7 8">
    <name type="scientific">Dillenia turbinata</name>
    <dbReference type="NCBI Taxonomy" id="194707"/>
    <lineage>
        <taxon>Eukaryota</taxon>
        <taxon>Viridiplantae</taxon>
        <taxon>Streptophyta</taxon>
        <taxon>Embryophyta</taxon>
        <taxon>Tracheophyta</taxon>
        <taxon>Spermatophyta</taxon>
        <taxon>Magnoliopsida</taxon>
        <taxon>eudicotyledons</taxon>
        <taxon>Gunneridae</taxon>
        <taxon>Pentapetalae</taxon>
        <taxon>Dilleniales</taxon>
        <taxon>Dilleniaceae</taxon>
        <taxon>Dillenia</taxon>
    </lineage>
</organism>
<evidence type="ECO:0000259" key="6">
    <source>
        <dbReference type="Pfam" id="PF08263"/>
    </source>
</evidence>
<sequence>MCSANDLKGLTDFKAGIRTDTSSRLQKWRGYSCCKWEGVTCNNTTKRVTEIRLPGFISTDDFVLQTKMEGRISASLTLLSSLEVIDLGGLIGLFGEIPPLIGFKLPRLRKLHIYGNKLSGPIPESIGKLSKLEELLLYENTLSGKFRSTYNSLSGHIPDKIGNIQALEELDLSSNLLSGKIPSSITNLSSTLVIYLDTNFLEGELPFMMIPSPMSSLSFLRLHDNQLTGPIPPGFGHLVSLQRVSLANNKLEGAIPSSLGNLSMLSELYLHGNQLSGHLPKSLGQLSQLILLTVSHNSIQGPLPHEMSTLQNLQSLDMSYNHLNLPFIPKWLAELPSLSRIYLAGCSLQGEIPEFLKTTPSPLQELDLSDNHLSGSLPTWLGDLRGLYSLNLSRNMFISIIPETITSLQYLGVLDLHSNELTGSVSQIFKIKSRFSDGSLTHVDLSANKFTAGIEQLGVGSQLNIQFLDISRNLLKGGLPTTVGKLKSVQSLDLSYNELGSDLPESLSNISMLERLKLQDNQFTGAIPPGFLKLKELRELNLSDNLLVGRIPLGKPLSDFPPSSYSGNRGLCGKPLLPCKF</sequence>
<keyword evidence="2" id="KW-0812">Transmembrane</keyword>
<dbReference type="PRINTS" id="PR00019">
    <property type="entry name" value="LEURICHRPT"/>
</dbReference>
<dbReference type="FunFam" id="3.80.10.10:FF:000221">
    <property type="entry name" value="Leucine-rich repeat receptor-like protein kinase PXL1"/>
    <property type="match status" value="1"/>
</dbReference>
<evidence type="ECO:0000313" key="8">
    <source>
        <dbReference type="Proteomes" id="UP001370490"/>
    </source>
</evidence>
<comment type="caution">
    <text evidence="7">The sequence shown here is derived from an EMBL/GenBank/DDBJ whole genome shotgun (WGS) entry which is preliminary data.</text>
</comment>
<protein>
    <submittedName>
        <fullName evidence="7">Leucine-rich repeat-containing N-terminal, plant-type</fullName>
    </submittedName>
</protein>
<keyword evidence="8" id="KW-1185">Reference proteome</keyword>
<dbReference type="Proteomes" id="UP001370490">
    <property type="component" value="Unassembled WGS sequence"/>
</dbReference>
<keyword evidence="5" id="KW-0472">Membrane</keyword>
<evidence type="ECO:0000256" key="3">
    <source>
        <dbReference type="ARBA" id="ARBA00022737"/>
    </source>
</evidence>
<dbReference type="SMART" id="SM00369">
    <property type="entry name" value="LRR_TYP"/>
    <property type="match status" value="10"/>
</dbReference>
<evidence type="ECO:0000256" key="5">
    <source>
        <dbReference type="ARBA" id="ARBA00023136"/>
    </source>
</evidence>
<dbReference type="InterPro" id="IPR032675">
    <property type="entry name" value="LRR_dom_sf"/>
</dbReference>
<dbReference type="Pfam" id="PF13855">
    <property type="entry name" value="LRR_8"/>
    <property type="match status" value="3"/>
</dbReference>
<dbReference type="InterPro" id="IPR001611">
    <property type="entry name" value="Leu-rich_rpt"/>
</dbReference>
<evidence type="ECO:0000256" key="4">
    <source>
        <dbReference type="ARBA" id="ARBA00022989"/>
    </source>
</evidence>
<dbReference type="PANTHER" id="PTHR48064">
    <property type="entry name" value="OS01G0750400 PROTEIN"/>
    <property type="match status" value="1"/>
</dbReference>
<evidence type="ECO:0000256" key="1">
    <source>
        <dbReference type="ARBA" id="ARBA00022614"/>
    </source>
</evidence>
<dbReference type="InterPro" id="IPR053038">
    <property type="entry name" value="RLP_Defense"/>
</dbReference>
<dbReference type="Pfam" id="PF08263">
    <property type="entry name" value="LRRNT_2"/>
    <property type="match status" value="1"/>
</dbReference>
<dbReference type="EMBL" id="JBAMMX010000011">
    <property type="protein sequence ID" value="KAK6931162.1"/>
    <property type="molecule type" value="Genomic_DNA"/>
</dbReference>
<dbReference type="SUPFAM" id="SSF52058">
    <property type="entry name" value="L domain-like"/>
    <property type="match status" value="2"/>
</dbReference>
<dbReference type="PANTHER" id="PTHR48064:SF6">
    <property type="entry name" value="RECEPTOR-LIKE PROTEIN KINASE 2"/>
    <property type="match status" value="1"/>
</dbReference>
<reference evidence="7 8" key="1">
    <citation type="submission" date="2023-12" db="EMBL/GenBank/DDBJ databases">
        <title>A high-quality genome assembly for Dillenia turbinata (Dilleniales).</title>
        <authorList>
            <person name="Chanderbali A."/>
        </authorList>
    </citation>
    <scope>NUCLEOTIDE SEQUENCE [LARGE SCALE GENOMIC DNA]</scope>
    <source>
        <strain evidence="7">LSX21</strain>
        <tissue evidence="7">Leaf</tissue>
    </source>
</reference>
<evidence type="ECO:0000256" key="2">
    <source>
        <dbReference type="ARBA" id="ARBA00022692"/>
    </source>
</evidence>
<gene>
    <name evidence="7" type="ORF">RJ641_002955</name>
</gene>
<feature type="domain" description="Leucine-rich repeat-containing N-terminal plant-type" evidence="6">
    <location>
        <begin position="4"/>
        <end position="42"/>
    </location>
</feature>
<keyword evidence="4" id="KW-1133">Transmembrane helix</keyword>
<dbReference type="InterPro" id="IPR003591">
    <property type="entry name" value="Leu-rich_rpt_typical-subtyp"/>
</dbReference>